<dbReference type="PROSITE" id="PS00893">
    <property type="entry name" value="NUDIX_BOX"/>
    <property type="match status" value="1"/>
</dbReference>
<comment type="cofactor">
    <cofactor evidence="1">
        <name>Mg(2+)</name>
        <dbReference type="ChEBI" id="CHEBI:18420"/>
    </cofactor>
</comment>
<gene>
    <name evidence="5" type="ORF">DL239_16935</name>
</gene>
<dbReference type="PANTHER" id="PTHR43736">
    <property type="entry name" value="ADP-RIBOSE PYROPHOSPHATASE"/>
    <property type="match status" value="1"/>
</dbReference>
<organism evidence="5 6">
    <name type="scientific">Parasedimentitalea denitrificans</name>
    <dbReference type="NCBI Taxonomy" id="2211118"/>
    <lineage>
        <taxon>Bacteria</taxon>
        <taxon>Pseudomonadati</taxon>
        <taxon>Pseudomonadota</taxon>
        <taxon>Alphaproteobacteria</taxon>
        <taxon>Rhodobacterales</taxon>
        <taxon>Paracoccaceae</taxon>
        <taxon>Parasedimentitalea</taxon>
    </lineage>
</organism>
<name>A0ABX0WCZ5_9RHOB</name>
<evidence type="ECO:0000259" key="4">
    <source>
        <dbReference type="PROSITE" id="PS51462"/>
    </source>
</evidence>
<dbReference type="GO" id="GO:0016787">
    <property type="term" value="F:hydrolase activity"/>
    <property type="evidence" value="ECO:0007669"/>
    <property type="project" value="UniProtKB-KW"/>
</dbReference>
<keyword evidence="6" id="KW-1185">Reference proteome</keyword>
<dbReference type="EMBL" id="QHLQ01000020">
    <property type="protein sequence ID" value="NIZ62659.1"/>
    <property type="molecule type" value="Genomic_DNA"/>
</dbReference>
<dbReference type="Proteomes" id="UP001429564">
    <property type="component" value="Unassembled WGS sequence"/>
</dbReference>
<evidence type="ECO:0000256" key="1">
    <source>
        <dbReference type="ARBA" id="ARBA00001946"/>
    </source>
</evidence>
<evidence type="ECO:0000313" key="5">
    <source>
        <dbReference type="EMBL" id="NIZ62659.1"/>
    </source>
</evidence>
<protein>
    <submittedName>
        <fullName evidence="5">NUDIX hydrolase</fullName>
    </submittedName>
</protein>
<dbReference type="SUPFAM" id="SSF55811">
    <property type="entry name" value="Nudix"/>
    <property type="match status" value="1"/>
</dbReference>
<evidence type="ECO:0000256" key="2">
    <source>
        <dbReference type="ARBA" id="ARBA00022801"/>
    </source>
</evidence>
<evidence type="ECO:0000256" key="3">
    <source>
        <dbReference type="RuleBase" id="RU003476"/>
    </source>
</evidence>
<dbReference type="RefSeq" id="WP_167685278.1">
    <property type="nucleotide sequence ID" value="NZ_QHLQ01000020.1"/>
</dbReference>
<keyword evidence="2 3" id="KW-0378">Hydrolase</keyword>
<dbReference type="InterPro" id="IPR000086">
    <property type="entry name" value="NUDIX_hydrolase_dom"/>
</dbReference>
<dbReference type="InterPro" id="IPR020476">
    <property type="entry name" value="Nudix_hydrolase"/>
</dbReference>
<dbReference type="PRINTS" id="PR00502">
    <property type="entry name" value="NUDIXFAMILY"/>
</dbReference>
<dbReference type="CDD" id="cd04673">
    <property type="entry name" value="NUDIX_ADPRase"/>
    <property type="match status" value="1"/>
</dbReference>
<dbReference type="Pfam" id="PF00293">
    <property type="entry name" value="NUDIX"/>
    <property type="match status" value="1"/>
</dbReference>
<evidence type="ECO:0000313" key="6">
    <source>
        <dbReference type="Proteomes" id="UP001429564"/>
    </source>
</evidence>
<dbReference type="InterPro" id="IPR020084">
    <property type="entry name" value="NUDIX_hydrolase_CS"/>
</dbReference>
<reference evidence="5 6" key="1">
    <citation type="submission" date="2018-05" db="EMBL/GenBank/DDBJ databases">
        <authorList>
            <person name="Zhang Y.-J."/>
        </authorList>
    </citation>
    <scope>NUCLEOTIDE SEQUENCE [LARGE SCALE GENOMIC DNA]</scope>
    <source>
        <strain evidence="5 6">CY04</strain>
    </source>
</reference>
<dbReference type="Gene3D" id="3.90.79.10">
    <property type="entry name" value="Nucleoside Triphosphate Pyrophosphohydrolase"/>
    <property type="match status" value="1"/>
</dbReference>
<accession>A0ABX0WCZ5</accession>
<feature type="domain" description="Nudix hydrolase" evidence="4">
    <location>
        <begin position="1"/>
        <end position="138"/>
    </location>
</feature>
<comment type="caution">
    <text evidence="5">The sequence shown here is derived from an EMBL/GenBank/DDBJ whole genome shotgun (WGS) entry which is preliminary data.</text>
</comment>
<comment type="similarity">
    <text evidence="3">Belongs to the Nudix hydrolase family.</text>
</comment>
<dbReference type="InterPro" id="IPR015797">
    <property type="entry name" value="NUDIX_hydrolase-like_dom_sf"/>
</dbReference>
<proteinExistence type="inferred from homology"/>
<sequence length="150" mass="16223">MNRPLVGVIAVVCHRDRVVLVQRGKQPSAGMWGFPGGHLELGETALQAAVRELHEETGVAALPLEYLTNVDVILRNDDGEIAHQYLLVAVLCEYQKGTPTPADDAEQAIWMPVNDLDSCGLPLLDRVADVACMAQARLRDRSPSPSAANT</sequence>
<dbReference type="PROSITE" id="PS51462">
    <property type="entry name" value="NUDIX"/>
    <property type="match status" value="1"/>
</dbReference>
<dbReference type="PANTHER" id="PTHR43736:SF1">
    <property type="entry name" value="DIHYDRONEOPTERIN TRIPHOSPHATE DIPHOSPHATASE"/>
    <property type="match status" value="1"/>
</dbReference>